<accession>A0A1H9MI19</accession>
<proteinExistence type="predicted"/>
<dbReference type="SMART" id="SM00731">
    <property type="entry name" value="SprT"/>
    <property type="match status" value="1"/>
</dbReference>
<keyword evidence="3" id="KW-1185">Reference proteome</keyword>
<gene>
    <name evidence="2" type="ORF">SAMN05216362_16311</name>
</gene>
<dbReference type="Pfam" id="PF17283">
    <property type="entry name" value="Zn_ribbon_SprT"/>
    <property type="match status" value="1"/>
</dbReference>
<dbReference type="RefSeq" id="WP_091776183.1">
    <property type="nucleotide sequence ID" value="NZ_FOES01000063.1"/>
</dbReference>
<evidence type="ECO:0000313" key="2">
    <source>
        <dbReference type="EMBL" id="SER23356.1"/>
    </source>
</evidence>
<dbReference type="STRING" id="571933.SAMN05216362_16311"/>
<dbReference type="Proteomes" id="UP000199427">
    <property type="component" value="Unassembled WGS sequence"/>
</dbReference>
<organism evidence="2 3">
    <name type="scientific">Piscibacillus halophilus</name>
    <dbReference type="NCBI Taxonomy" id="571933"/>
    <lineage>
        <taxon>Bacteria</taxon>
        <taxon>Bacillati</taxon>
        <taxon>Bacillota</taxon>
        <taxon>Bacilli</taxon>
        <taxon>Bacillales</taxon>
        <taxon>Bacillaceae</taxon>
        <taxon>Piscibacillus</taxon>
    </lineage>
</organism>
<dbReference type="EMBL" id="FOES01000063">
    <property type="protein sequence ID" value="SER23356.1"/>
    <property type="molecule type" value="Genomic_DNA"/>
</dbReference>
<dbReference type="OrthoDB" id="9799909at2"/>
<dbReference type="NCBIfam" id="NF003339">
    <property type="entry name" value="PRK04351.1"/>
    <property type="match status" value="1"/>
</dbReference>
<dbReference type="InterPro" id="IPR035240">
    <property type="entry name" value="SprT_Zn_ribbon"/>
</dbReference>
<dbReference type="AlphaFoldDB" id="A0A1H9MI19"/>
<name>A0A1H9MI19_9BACI</name>
<feature type="domain" description="SprT-like" evidence="1">
    <location>
        <begin position="4"/>
        <end position="147"/>
    </location>
</feature>
<evidence type="ECO:0000313" key="3">
    <source>
        <dbReference type="Proteomes" id="UP000199427"/>
    </source>
</evidence>
<reference evidence="2 3" key="1">
    <citation type="submission" date="2016-10" db="EMBL/GenBank/DDBJ databases">
        <authorList>
            <person name="de Groot N.N."/>
        </authorList>
    </citation>
    <scope>NUCLEOTIDE SEQUENCE [LARGE SCALE GENOMIC DNA]</scope>
    <source>
        <strain evidence="2 3">DSM 21633</strain>
    </source>
</reference>
<sequence length="148" mass="17657">MNDQDLQQLIEHISLKFFNKPFIGGAKFNHRLRTTGGRYIPAQRLIEINPKYLTELGEEELIGIIKHELCHYHPHVEGKPYHHRSQEFRTLMKKVDAPRFCTILPSEGDKRYLLYQCIKCKMTYRRKRKINVQRYRCGKCRGSLKLIK</sequence>
<protein>
    <submittedName>
        <fullName evidence="2">SprT-like protein</fullName>
    </submittedName>
</protein>
<dbReference type="Pfam" id="PF10263">
    <property type="entry name" value="SprT-like"/>
    <property type="match status" value="1"/>
</dbReference>
<dbReference type="GO" id="GO:0006950">
    <property type="term" value="P:response to stress"/>
    <property type="evidence" value="ECO:0007669"/>
    <property type="project" value="UniProtKB-ARBA"/>
</dbReference>
<evidence type="ECO:0000259" key="1">
    <source>
        <dbReference type="SMART" id="SM00731"/>
    </source>
</evidence>
<dbReference type="InterPro" id="IPR006640">
    <property type="entry name" value="SprT-like_domain"/>
</dbReference>